<dbReference type="SUPFAM" id="SSF55073">
    <property type="entry name" value="Nucleotide cyclase"/>
    <property type="match status" value="1"/>
</dbReference>
<dbReference type="InterPro" id="IPR000014">
    <property type="entry name" value="PAS"/>
</dbReference>
<sequence>MKNKIFGIVIIFIMCFQIISYGEEKNRVLVINSYSPTFISYDRLEAGIRSVLKKENVNLHMEYMDSKRFSDETHLRNFYESLSYKLSNGEKYDLIMATDDNALLFVEKYYDELFKGLPVVFSGVNDIEKGMSFNENPNFTGVLEAISLRETLDIIGNFQRNVSNVYFIMDKTTSSDATIEEIKNTMKYYENLKFRQLSLKEMSFDQLFSKISRINKKDSVIIMSAFKDMNDKSMTFEESLNEIIKNSKAPVYHLWEHGIGNGIVGGKVVSQYEQARTAATIALNILNGEEISIIKVVEKSPNKYIFDYKELKKHDISLNKIPNNSTILNKPFEELRKYKVWIQITIGFIFLSFVIIIILYKSILTRNKVEKELKIQKSYFKQLFEKSPEAILILDEYERVNHINKSFIELFKVNIEDIKGKTVEEVAIRYLEDEITIEQVMANWEDKLKSGEIYKDVVSINGRSGNRHLKITAYAIKNDSNYMGAYIICSDITNEKEREDTIEYLAYKDPLTDLYNRRFFNDKLKEEVQKGKDIAVMFMDLDGFKKINDTLGHGAGDIILKTCSQRLIDIMGKGEIIARMGGDEFIALFTNPEKINGIIGTSQKIIESIEEPFYTDKEKIYLSASIGIAKYPEHGQDSGTLIKNADIAMYKAKKRKEEKIEIYVPELDEKIQEEFIIENNLRGALGKEEISVNYQPILNTHTNKIIGAETLIRWNSPELGYVSPFNFIPIAEQNGMIHEIGRWVLREACRQNKEWQNNGYDHMFIAVNVSVKQLEKKDFAKTVIDILNETGLDPKYLELEITETVYMENMDKIINVLKELDEVGVKFSIDDFGTGYSSLGELTRLDISKLKIDKSFIQDVFVSDNNAKVVEAIISMANSLNLNIVAEGVETKEQYDFLREQRCNMVQGYLFSKPLDSINFEELLKSE</sequence>
<dbReference type="Pfam" id="PF00990">
    <property type="entry name" value="GGDEF"/>
    <property type="match status" value="1"/>
</dbReference>
<keyword evidence="1" id="KW-0812">Transmembrane</keyword>
<feature type="transmembrane region" description="Helical" evidence="1">
    <location>
        <begin position="6"/>
        <end position="22"/>
    </location>
</feature>
<evidence type="ECO:0008006" key="7">
    <source>
        <dbReference type="Google" id="ProtNLM"/>
    </source>
</evidence>
<dbReference type="SUPFAM" id="SSF141868">
    <property type="entry name" value="EAL domain-like"/>
    <property type="match status" value="1"/>
</dbReference>
<dbReference type="FunFam" id="3.20.20.450:FF:000001">
    <property type="entry name" value="Cyclic di-GMP phosphodiesterase yahA"/>
    <property type="match status" value="1"/>
</dbReference>
<dbReference type="NCBIfam" id="TIGR00254">
    <property type="entry name" value="GGDEF"/>
    <property type="match status" value="1"/>
</dbReference>
<dbReference type="InterPro" id="IPR043128">
    <property type="entry name" value="Rev_trsase/Diguanyl_cyclase"/>
</dbReference>
<accession>A0A267MBT0</accession>
<dbReference type="PANTHER" id="PTHR44757">
    <property type="entry name" value="DIGUANYLATE CYCLASE DGCP"/>
    <property type="match status" value="1"/>
</dbReference>
<dbReference type="InterPro" id="IPR000160">
    <property type="entry name" value="GGDEF_dom"/>
</dbReference>
<feature type="domain" description="GGDEF" evidence="4">
    <location>
        <begin position="532"/>
        <end position="665"/>
    </location>
</feature>
<dbReference type="InterPro" id="IPR029787">
    <property type="entry name" value="Nucleotide_cyclase"/>
</dbReference>
<feature type="domain" description="EAL" evidence="3">
    <location>
        <begin position="674"/>
        <end position="927"/>
    </location>
</feature>
<dbReference type="Proteomes" id="UP000216024">
    <property type="component" value="Unassembled WGS sequence"/>
</dbReference>
<evidence type="ECO:0000259" key="4">
    <source>
        <dbReference type="PROSITE" id="PS50887"/>
    </source>
</evidence>
<dbReference type="SMART" id="SM00052">
    <property type="entry name" value="EAL"/>
    <property type="match status" value="1"/>
</dbReference>
<evidence type="ECO:0000313" key="6">
    <source>
        <dbReference type="Proteomes" id="UP000216024"/>
    </source>
</evidence>
<dbReference type="SMART" id="SM00267">
    <property type="entry name" value="GGDEF"/>
    <property type="match status" value="1"/>
</dbReference>
<organism evidence="5 6">
    <name type="scientific">Anaeromicrobium sediminis</name>
    <dbReference type="NCBI Taxonomy" id="1478221"/>
    <lineage>
        <taxon>Bacteria</taxon>
        <taxon>Bacillati</taxon>
        <taxon>Bacillota</taxon>
        <taxon>Clostridia</taxon>
        <taxon>Peptostreptococcales</taxon>
        <taxon>Thermotaleaceae</taxon>
        <taxon>Anaeromicrobium</taxon>
    </lineage>
</organism>
<dbReference type="PROSITE" id="PS50887">
    <property type="entry name" value="GGDEF"/>
    <property type="match status" value="1"/>
</dbReference>
<dbReference type="Pfam" id="PF04392">
    <property type="entry name" value="ABC_sub_bind"/>
    <property type="match status" value="1"/>
</dbReference>
<dbReference type="InterPro" id="IPR035919">
    <property type="entry name" value="EAL_sf"/>
</dbReference>
<feature type="domain" description="PAS" evidence="2">
    <location>
        <begin position="376"/>
        <end position="434"/>
    </location>
</feature>
<dbReference type="InterPro" id="IPR035965">
    <property type="entry name" value="PAS-like_dom_sf"/>
</dbReference>
<feature type="transmembrane region" description="Helical" evidence="1">
    <location>
        <begin position="340"/>
        <end position="360"/>
    </location>
</feature>
<dbReference type="InterPro" id="IPR007487">
    <property type="entry name" value="ABC_transpt-TYRBP-like"/>
</dbReference>
<dbReference type="CDD" id="cd01949">
    <property type="entry name" value="GGDEF"/>
    <property type="match status" value="1"/>
</dbReference>
<dbReference type="NCBIfam" id="TIGR00229">
    <property type="entry name" value="sensory_box"/>
    <property type="match status" value="1"/>
</dbReference>
<dbReference type="PROSITE" id="PS50883">
    <property type="entry name" value="EAL"/>
    <property type="match status" value="1"/>
</dbReference>
<dbReference type="Gene3D" id="3.20.20.450">
    <property type="entry name" value="EAL domain"/>
    <property type="match status" value="1"/>
</dbReference>
<gene>
    <name evidence="5" type="ORF">CCE28_21065</name>
</gene>
<evidence type="ECO:0000259" key="2">
    <source>
        <dbReference type="PROSITE" id="PS50112"/>
    </source>
</evidence>
<dbReference type="RefSeq" id="WP_095136124.1">
    <property type="nucleotide sequence ID" value="NZ_NIBG01000036.1"/>
</dbReference>
<dbReference type="Gene3D" id="3.30.70.270">
    <property type="match status" value="1"/>
</dbReference>
<proteinExistence type="predicted"/>
<evidence type="ECO:0000313" key="5">
    <source>
        <dbReference type="EMBL" id="PAB56325.1"/>
    </source>
</evidence>
<dbReference type="CDD" id="cd01948">
    <property type="entry name" value="EAL"/>
    <property type="match status" value="1"/>
</dbReference>
<comment type="caution">
    <text evidence="5">The sequence shown here is derived from an EMBL/GenBank/DDBJ whole genome shotgun (WGS) entry which is preliminary data.</text>
</comment>
<dbReference type="EMBL" id="NIBG01000036">
    <property type="protein sequence ID" value="PAB56325.1"/>
    <property type="molecule type" value="Genomic_DNA"/>
</dbReference>
<dbReference type="InterPro" id="IPR013656">
    <property type="entry name" value="PAS_4"/>
</dbReference>
<reference evidence="5 6" key="1">
    <citation type="submission" date="2017-06" db="EMBL/GenBank/DDBJ databases">
        <title>Draft genome sequence of anaerobic fermentative bacterium Anaeromicrobium sediminis DY2726D isolated from West Pacific Ocean sediments.</title>
        <authorList>
            <person name="Zeng X."/>
        </authorList>
    </citation>
    <scope>NUCLEOTIDE SEQUENCE [LARGE SCALE GENOMIC DNA]</scope>
    <source>
        <strain evidence="5 6">DY2726D</strain>
    </source>
</reference>
<dbReference type="OrthoDB" id="9762141at2"/>
<name>A0A267MBT0_9FIRM</name>
<dbReference type="PROSITE" id="PS50112">
    <property type="entry name" value="PAS"/>
    <property type="match status" value="1"/>
</dbReference>
<dbReference type="Pfam" id="PF08448">
    <property type="entry name" value="PAS_4"/>
    <property type="match status" value="1"/>
</dbReference>
<dbReference type="PANTHER" id="PTHR44757:SF2">
    <property type="entry name" value="BIOFILM ARCHITECTURE MAINTENANCE PROTEIN MBAA"/>
    <property type="match status" value="1"/>
</dbReference>
<dbReference type="SUPFAM" id="SSF55785">
    <property type="entry name" value="PYP-like sensor domain (PAS domain)"/>
    <property type="match status" value="1"/>
</dbReference>
<dbReference type="InterPro" id="IPR052155">
    <property type="entry name" value="Biofilm_reg_signaling"/>
</dbReference>
<dbReference type="InterPro" id="IPR001633">
    <property type="entry name" value="EAL_dom"/>
</dbReference>
<evidence type="ECO:0000256" key="1">
    <source>
        <dbReference type="SAM" id="Phobius"/>
    </source>
</evidence>
<dbReference type="Gene3D" id="3.40.50.2300">
    <property type="match status" value="2"/>
</dbReference>
<dbReference type="AlphaFoldDB" id="A0A267MBT0"/>
<dbReference type="Gene3D" id="3.30.450.20">
    <property type="entry name" value="PAS domain"/>
    <property type="match status" value="1"/>
</dbReference>
<keyword evidence="1" id="KW-0472">Membrane</keyword>
<protein>
    <recommendedName>
        <fullName evidence="7">Diguanylate cyclase</fullName>
    </recommendedName>
</protein>
<dbReference type="Pfam" id="PF00563">
    <property type="entry name" value="EAL"/>
    <property type="match status" value="1"/>
</dbReference>
<keyword evidence="1" id="KW-1133">Transmembrane helix</keyword>
<evidence type="ECO:0000259" key="3">
    <source>
        <dbReference type="PROSITE" id="PS50883"/>
    </source>
</evidence>
<keyword evidence="6" id="KW-1185">Reference proteome</keyword>